<dbReference type="EMBL" id="NBSK02000004">
    <property type="protein sequence ID" value="KAJ0214318.1"/>
    <property type="molecule type" value="Genomic_DNA"/>
</dbReference>
<dbReference type="Proteomes" id="UP000235145">
    <property type="component" value="Unassembled WGS sequence"/>
</dbReference>
<gene>
    <name evidence="2" type="ORF">LSAT_V11C400219520</name>
</gene>
<reference evidence="2 3" key="1">
    <citation type="journal article" date="2017" name="Nat. Commun.">
        <title>Genome assembly with in vitro proximity ligation data and whole-genome triplication in lettuce.</title>
        <authorList>
            <person name="Reyes-Chin-Wo S."/>
            <person name="Wang Z."/>
            <person name="Yang X."/>
            <person name="Kozik A."/>
            <person name="Arikit S."/>
            <person name="Song C."/>
            <person name="Xia L."/>
            <person name="Froenicke L."/>
            <person name="Lavelle D.O."/>
            <person name="Truco M.J."/>
            <person name="Xia R."/>
            <person name="Zhu S."/>
            <person name="Xu C."/>
            <person name="Xu H."/>
            <person name="Xu X."/>
            <person name="Cox K."/>
            <person name="Korf I."/>
            <person name="Meyers B.C."/>
            <person name="Michelmore R.W."/>
        </authorList>
    </citation>
    <scope>NUCLEOTIDE SEQUENCE [LARGE SCALE GENOMIC DNA]</scope>
    <source>
        <strain evidence="3">cv. Salinas</strain>
        <tissue evidence="2">Seedlings</tissue>
    </source>
</reference>
<keyword evidence="3" id="KW-1185">Reference proteome</keyword>
<evidence type="ECO:0000256" key="1">
    <source>
        <dbReference type="SAM" id="MobiDB-lite"/>
    </source>
</evidence>
<dbReference type="AlphaFoldDB" id="A0A9R1VYQ8"/>
<feature type="compositionally biased region" description="Polar residues" evidence="1">
    <location>
        <begin position="396"/>
        <end position="409"/>
    </location>
</feature>
<dbReference type="PANTHER" id="PTHR36713">
    <property type="entry name" value="OS09G0344700 PROTEIN"/>
    <property type="match status" value="1"/>
</dbReference>
<evidence type="ECO:0000313" key="3">
    <source>
        <dbReference type="Proteomes" id="UP000235145"/>
    </source>
</evidence>
<name>A0A9R1VYQ8_LACSA</name>
<dbReference type="PANTHER" id="PTHR36713:SF1">
    <property type="entry name" value="OS09G0344700 PROTEIN"/>
    <property type="match status" value="1"/>
</dbReference>
<comment type="caution">
    <text evidence="2">The sequence shown here is derived from an EMBL/GenBank/DDBJ whole genome shotgun (WGS) entry which is preliminary data.</text>
</comment>
<accession>A0A9R1VYQ8</accession>
<protein>
    <submittedName>
        <fullName evidence="2">Uncharacterized protein</fullName>
    </submittedName>
</protein>
<feature type="region of interest" description="Disordered" evidence="1">
    <location>
        <begin position="396"/>
        <end position="439"/>
    </location>
</feature>
<proteinExistence type="predicted"/>
<sequence>MLKLYLHDCCSLWIRTCARDSTSKNLQMEAKWEANISSLLDKIKPPLLEDAGLEDCALPSDSIQEAFPKAATLSDDIFSTTPVMNQKEIASMIYGLETNRIDSSDLQTINLIIREIMVFRKLAKRLLGRIGYSKTTRYGLKNVVITKVDQPNHHYDGEHCPPSPLLVIAGYCCFSLTLPPDETPKILNVSPLTVDNGMLKLYLHDCCSLWIRTCARDSTSKNLQMEATGEANISSLLDKIKPSLLEDEGLEDCALPPDSIQEAFLKAAMLSAHIFSTTPVTNQKEIESMIYGLETNMEVIDSSDLQTINLIILMFSFKHVNDLITLMRCKSINFTQTTRYGLKNTVITDVDQPNHCYDGEHYLPSTLLVIAGYCCFSLTLPPDETPKILNVSPLTVDNESTSTSTTKNGAKSKHHPSNQNSNTQPPPPTQPSVEMQTERREKAIAVDMENEEVLRTLVDTG</sequence>
<organism evidence="2 3">
    <name type="scientific">Lactuca sativa</name>
    <name type="common">Garden lettuce</name>
    <dbReference type="NCBI Taxonomy" id="4236"/>
    <lineage>
        <taxon>Eukaryota</taxon>
        <taxon>Viridiplantae</taxon>
        <taxon>Streptophyta</taxon>
        <taxon>Embryophyta</taxon>
        <taxon>Tracheophyta</taxon>
        <taxon>Spermatophyta</taxon>
        <taxon>Magnoliopsida</taxon>
        <taxon>eudicotyledons</taxon>
        <taxon>Gunneridae</taxon>
        <taxon>Pentapetalae</taxon>
        <taxon>asterids</taxon>
        <taxon>campanulids</taxon>
        <taxon>Asterales</taxon>
        <taxon>Asteraceae</taxon>
        <taxon>Cichorioideae</taxon>
        <taxon>Cichorieae</taxon>
        <taxon>Lactucinae</taxon>
        <taxon>Lactuca</taxon>
    </lineage>
</organism>
<evidence type="ECO:0000313" key="2">
    <source>
        <dbReference type="EMBL" id="KAJ0214318.1"/>
    </source>
</evidence>